<proteinExistence type="predicted"/>
<protein>
    <submittedName>
        <fullName evidence="1">Uncharacterized protein</fullName>
    </submittedName>
</protein>
<evidence type="ECO:0000313" key="2">
    <source>
        <dbReference type="Proteomes" id="UP001230649"/>
    </source>
</evidence>
<dbReference type="Proteomes" id="UP001230649">
    <property type="component" value="Unassembled WGS sequence"/>
</dbReference>
<comment type="caution">
    <text evidence="1">The sequence shown here is derived from an EMBL/GenBank/DDBJ whole genome shotgun (WGS) entry which is preliminary data.</text>
</comment>
<gene>
    <name evidence="1" type="ORF">QFC20_001347</name>
</gene>
<sequence>MVAYNFTIDDTSPMIEYTGTWIHKHPEDTKVGQYFNKNFAHSRTAGDTAELKFNGSAIWAYGSRRDNHGNFKATLDGTSVDENGYQASPETIQDVLFSQTGLSIGVEHTLTLMNTEAKWLDVDYYIIQHEDGDPQESELKTFTVDVPSPDFFKYTGDWNLAYTGAEYNNQTGALSYASGETVEFSFIGTSVAVFGAVNSNRGMYRVTFDGISEEYSGYYDGGLTGGAVMFHRAGLANISHTVSIMNLGEKPRNYWGLDYVVVNYTVPREGAEVSPTTTGTPVEVVKTSATSSLKSTLTTGSISTSTSTSTSTVLDVAAFGGGGVSEIPSSSTATTPPGNTDGAVLGGSNLGASRSDNSLSHGALAGIIIAAITFLAGLLLLIWFLIRRRNKNKNVTAYPWDDQRRLAGGSSANGGLSPLALTGSPASPYQDTPFSGGRYPLGNAWPGSASPNMAQVNPFTTGAILPLPNMQRPGPPASNMSYYPYAQSVSPPTEAPEPEDSLSDTTRSTTDRAYSGMSPHSPFHHTAPSSAAIPSVLGDPAEIRTASQGYSVRPNITSLTSGQPSSLSPYQPSRQNSGRSATPSSAASNSFGRRKQNGARLPPTATPPLSTFSQDELSAIRMIVEGRLQDWGPVSVPEEETILPPDYSQATEPLPGQPGSDRSV</sequence>
<name>A0ACC2WRS3_9TREE</name>
<reference evidence="1" key="1">
    <citation type="submission" date="2023-04" db="EMBL/GenBank/DDBJ databases">
        <title>Draft Genome sequencing of Naganishia species isolated from polar environments using Oxford Nanopore Technology.</title>
        <authorList>
            <person name="Leo P."/>
            <person name="Venkateswaran K."/>
        </authorList>
    </citation>
    <scope>NUCLEOTIDE SEQUENCE</scope>
    <source>
        <strain evidence="1">MNA-CCFEE 5262</strain>
    </source>
</reference>
<keyword evidence="2" id="KW-1185">Reference proteome</keyword>
<evidence type="ECO:0000313" key="1">
    <source>
        <dbReference type="EMBL" id="KAJ9114474.1"/>
    </source>
</evidence>
<dbReference type="EMBL" id="JASBWS010000008">
    <property type="protein sequence ID" value="KAJ9114474.1"/>
    <property type="molecule type" value="Genomic_DNA"/>
</dbReference>
<organism evidence="1 2">
    <name type="scientific">Naganishia adeliensis</name>
    <dbReference type="NCBI Taxonomy" id="92952"/>
    <lineage>
        <taxon>Eukaryota</taxon>
        <taxon>Fungi</taxon>
        <taxon>Dikarya</taxon>
        <taxon>Basidiomycota</taxon>
        <taxon>Agaricomycotina</taxon>
        <taxon>Tremellomycetes</taxon>
        <taxon>Filobasidiales</taxon>
        <taxon>Filobasidiaceae</taxon>
        <taxon>Naganishia</taxon>
    </lineage>
</organism>
<accession>A0ACC2WRS3</accession>